<organism evidence="5 6">
    <name type="scientific">Powellomyces hirtus</name>
    <dbReference type="NCBI Taxonomy" id="109895"/>
    <lineage>
        <taxon>Eukaryota</taxon>
        <taxon>Fungi</taxon>
        <taxon>Fungi incertae sedis</taxon>
        <taxon>Chytridiomycota</taxon>
        <taxon>Chytridiomycota incertae sedis</taxon>
        <taxon>Chytridiomycetes</taxon>
        <taxon>Spizellomycetales</taxon>
        <taxon>Powellomycetaceae</taxon>
        <taxon>Powellomyces</taxon>
    </lineage>
</organism>
<dbReference type="Proteomes" id="UP000318582">
    <property type="component" value="Unassembled WGS sequence"/>
</dbReference>
<feature type="repeat" description="WD" evidence="3">
    <location>
        <begin position="439"/>
        <end position="478"/>
    </location>
</feature>
<feature type="compositionally biased region" description="Basic and acidic residues" evidence="4">
    <location>
        <begin position="968"/>
        <end position="978"/>
    </location>
</feature>
<dbReference type="SMART" id="SM00320">
    <property type="entry name" value="WD40"/>
    <property type="match status" value="5"/>
</dbReference>
<proteinExistence type="predicted"/>
<dbReference type="PROSITE" id="PS50082">
    <property type="entry name" value="WD_REPEATS_2"/>
    <property type="match status" value="4"/>
</dbReference>
<evidence type="ECO:0000256" key="2">
    <source>
        <dbReference type="ARBA" id="ARBA00022737"/>
    </source>
</evidence>
<dbReference type="PRINTS" id="PR00320">
    <property type="entry name" value="GPROTEINBRPT"/>
</dbReference>
<protein>
    <recommendedName>
        <fullName evidence="7">Anaphase-promoting complex subunit 4 WD40 domain-containing protein</fullName>
    </recommendedName>
</protein>
<dbReference type="EMBL" id="QEAQ01000015">
    <property type="protein sequence ID" value="TPX60366.1"/>
    <property type="molecule type" value="Genomic_DNA"/>
</dbReference>
<dbReference type="InterPro" id="IPR001680">
    <property type="entry name" value="WD40_rpt"/>
</dbReference>
<dbReference type="InterPro" id="IPR015943">
    <property type="entry name" value="WD40/YVTN_repeat-like_dom_sf"/>
</dbReference>
<evidence type="ECO:0000313" key="5">
    <source>
        <dbReference type="EMBL" id="TPX60366.1"/>
    </source>
</evidence>
<sequence>MSDIDWSRVHNFSSSTKAKMSAPNLKQPGSAVTPGPSRSPTLTRSTSRPNMLPLVPGYSSSITSSTPDPPAHPASDASGTAGSVKRKLSLRSRSKPRPTSVSSYQEDKTDHSWSIPHISMTQSKLTADIRAARTVGQMDPLAAHLEDMAGGTTMSREHTPDPSSDEDGDEAEEHGRPLRRASSQAHSPDKAAGTGKLKSKKSFFDRFRRDKKSENDHTTHLDSQFSIADFEEASMFDGEGDKGKQSRQPVKVKINRKPKKDFDELARVQVLGRDTMGLHADLDRSTDNGIIFSANDVDAEIKGPVWALRFSKCGRYLAAAGQDTIIRVWKLSRATGSPSTEEGPNGDSAESSKHVSPAMSMGDLGPTDAMPTGRTSEPSIANASSPIFDETPYRVYKGHTAPVLDITWSGNGFLASASMDKTVRIWHIDREECLCCLLHKGCVTSARFHPTDDRYVLTGSLDARIRLWSIEEKRVMAWNETPNGSYVTAVSFTRDGSMCAAGTFTGDCIFYEVDGLKYNTQIEVKSTKDRHSKKKITGIEPLPYAWGGEERLLITSNDSRIRMYNVRDKSLVRKYKGLECRASQIKATFSDDGRFLIAGSEDRQVYIWNLYPLGSYGGYGHHHPGTDAPASGSLLSGFMHWQADASRSSSWERFPGSTEAITCTVFAPKGTKDILYGPTDSPMEHHDSQSMYDLMNYSTEGCLIVIADMMGRIRVFENRNVGPQDLSSVPTSPKSPPGGRADHGAGDHDMGSGASMTSKRYSSPPQIWANNMRRSVSDLTGGISYNALNAADPMTRSMTPPAGYRSHGLNPPLSPKPLRASEVRGSTEVLETHFPARTATPRSISIDGASIASSSHLSVNDDYSDTGSPNLDAIIADISQGLAARAGSTELRRPRSVTYSGADIASMTAAAPSTVFSDTRSPHGLMNSKGMGSLQHLSSHASADVAQPARSHSRDFLNLPRRPLSGRHSKESSIDEES</sequence>
<dbReference type="InterPro" id="IPR036322">
    <property type="entry name" value="WD40_repeat_dom_sf"/>
</dbReference>
<accession>A0A507E980</accession>
<feature type="region of interest" description="Disordered" evidence="4">
    <location>
        <begin position="152"/>
        <end position="203"/>
    </location>
</feature>
<keyword evidence="1 3" id="KW-0853">WD repeat</keyword>
<dbReference type="PANTHER" id="PTHR14221">
    <property type="entry name" value="WD REPEAT DOMAIN 44"/>
    <property type="match status" value="1"/>
</dbReference>
<gene>
    <name evidence="5" type="ORF">PhCBS80983_g01825</name>
</gene>
<dbReference type="InterPro" id="IPR020472">
    <property type="entry name" value="WD40_PAC1"/>
</dbReference>
<comment type="caution">
    <text evidence="5">The sequence shown here is derived from an EMBL/GenBank/DDBJ whole genome shotgun (WGS) entry which is preliminary data.</text>
</comment>
<feature type="compositionally biased region" description="Polar residues" evidence="4">
    <location>
        <begin position="373"/>
        <end position="384"/>
    </location>
</feature>
<keyword evidence="2" id="KW-0677">Repeat</keyword>
<dbReference type="Pfam" id="PF00400">
    <property type="entry name" value="WD40"/>
    <property type="match status" value="4"/>
</dbReference>
<feature type="region of interest" description="Disordered" evidence="4">
    <location>
        <begin position="913"/>
        <end position="978"/>
    </location>
</feature>
<keyword evidence="6" id="KW-1185">Reference proteome</keyword>
<feature type="compositionally biased region" description="Acidic residues" evidence="4">
    <location>
        <begin position="163"/>
        <end position="172"/>
    </location>
</feature>
<dbReference type="InterPro" id="IPR040324">
    <property type="entry name" value="WDR44/Dgr2"/>
</dbReference>
<reference evidence="5 6" key="1">
    <citation type="journal article" date="2019" name="Sci. Rep.">
        <title>Comparative genomics of chytrid fungi reveal insights into the obligate biotrophic and pathogenic lifestyle of Synchytrium endobioticum.</title>
        <authorList>
            <person name="van de Vossenberg B.T.L.H."/>
            <person name="Warris S."/>
            <person name="Nguyen H.D.T."/>
            <person name="van Gent-Pelzer M.P.E."/>
            <person name="Joly D.L."/>
            <person name="van de Geest H.C."/>
            <person name="Bonants P.J.M."/>
            <person name="Smith D.S."/>
            <person name="Levesque C.A."/>
            <person name="van der Lee T.A.J."/>
        </authorList>
    </citation>
    <scope>NUCLEOTIDE SEQUENCE [LARGE SCALE GENOMIC DNA]</scope>
    <source>
        <strain evidence="5 6">CBS 809.83</strain>
    </source>
</reference>
<evidence type="ECO:0008006" key="7">
    <source>
        <dbReference type="Google" id="ProtNLM"/>
    </source>
</evidence>
<dbReference type="AlphaFoldDB" id="A0A507E980"/>
<feature type="compositionally biased region" description="Basic residues" evidence="4">
    <location>
        <begin position="84"/>
        <end position="96"/>
    </location>
</feature>
<feature type="compositionally biased region" description="Low complexity" evidence="4">
    <location>
        <begin position="33"/>
        <end position="49"/>
    </location>
</feature>
<feature type="region of interest" description="Disordered" evidence="4">
    <location>
        <begin position="722"/>
        <end position="768"/>
    </location>
</feature>
<dbReference type="SUPFAM" id="SSF50978">
    <property type="entry name" value="WD40 repeat-like"/>
    <property type="match status" value="1"/>
</dbReference>
<evidence type="ECO:0000313" key="6">
    <source>
        <dbReference type="Proteomes" id="UP000318582"/>
    </source>
</evidence>
<feature type="repeat" description="WD" evidence="3">
    <location>
        <begin position="396"/>
        <end position="429"/>
    </location>
</feature>
<name>A0A507E980_9FUNG</name>
<feature type="repeat" description="WD" evidence="3">
    <location>
        <begin position="589"/>
        <end position="610"/>
    </location>
</feature>
<feature type="region of interest" description="Disordered" evidence="4">
    <location>
        <begin position="335"/>
        <end position="384"/>
    </location>
</feature>
<feature type="region of interest" description="Disordered" evidence="4">
    <location>
        <begin position="1"/>
        <end position="115"/>
    </location>
</feature>
<feature type="region of interest" description="Disordered" evidence="4">
    <location>
        <begin position="792"/>
        <end position="818"/>
    </location>
</feature>
<feature type="compositionally biased region" description="Polar residues" evidence="4">
    <location>
        <begin position="756"/>
        <end position="768"/>
    </location>
</feature>
<dbReference type="PANTHER" id="PTHR14221:SF0">
    <property type="entry name" value="WD REPEAT-CONTAINING PROTEIN 44"/>
    <property type="match status" value="1"/>
</dbReference>
<dbReference type="PROSITE" id="PS50294">
    <property type="entry name" value="WD_REPEATS_REGION"/>
    <property type="match status" value="2"/>
</dbReference>
<dbReference type="Gene3D" id="2.130.10.10">
    <property type="entry name" value="YVTN repeat-like/Quinoprotein amine dehydrogenase"/>
    <property type="match status" value="1"/>
</dbReference>
<evidence type="ECO:0000256" key="1">
    <source>
        <dbReference type="ARBA" id="ARBA00022574"/>
    </source>
</evidence>
<feature type="repeat" description="WD" evidence="3">
    <location>
        <begin position="305"/>
        <end position="339"/>
    </location>
</feature>
<dbReference type="STRING" id="109895.A0A507E980"/>
<dbReference type="PROSITE" id="PS00678">
    <property type="entry name" value="WD_REPEATS_1"/>
    <property type="match status" value="1"/>
</dbReference>
<feature type="compositionally biased region" description="Basic and acidic residues" evidence="4">
    <location>
        <begin position="740"/>
        <end position="750"/>
    </location>
</feature>
<evidence type="ECO:0000256" key="3">
    <source>
        <dbReference type="PROSITE-ProRule" id="PRU00221"/>
    </source>
</evidence>
<evidence type="ECO:0000256" key="4">
    <source>
        <dbReference type="SAM" id="MobiDB-lite"/>
    </source>
</evidence>
<dbReference type="InterPro" id="IPR019775">
    <property type="entry name" value="WD40_repeat_CS"/>
</dbReference>